<dbReference type="SUPFAM" id="SSF56300">
    <property type="entry name" value="Metallo-dependent phosphatases"/>
    <property type="match status" value="1"/>
</dbReference>
<comment type="caution">
    <text evidence="3">The sequence shown here is derived from an EMBL/GenBank/DDBJ whole genome shotgun (WGS) entry which is preliminary data.</text>
</comment>
<feature type="domain" description="PhoD-like phosphatase metallophosphatase" evidence="2">
    <location>
        <begin position="231"/>
        <end position="477"/>
    </location>
</feature>
<dbReference type="PANTHER" id="PTHR43606:SF2">
    <property type="entry name" value="ALKALINE PHOSPHATASE FAMILY PROTEIN (AFU_ORTHOLOGUE AFUA_5G03860)"/>
    <property type="match status" value="1"/>
</dbReference>
<keyword evidence="1" id="KW-0472">Membrane</keyword>
<dbReference type="InterPro" id="IPR018946">
    <property type="entry name" value="PhoD-like_MPP"/>
</dbReference>
<dbReference type="PANTHER" id="PTHR43606">
    <property type="entry name" value="PHOSPHATASE, PUTATIVE (AFU_ORTHOLOGUE AFUA_6G08710)-RELATED"/>
    <property type="match status" value="1"/>
</dbReference>
<keyword evidence="1" id="KW-1133">Transmembrane helix</keyword>
<sequence length="539" mass="61215">MPFEDALWATSAVSSVYLRATAFLFVRMLPLGHRFMPKIACAFVVSLTSWVLSRQRRPRSTTADPNTLRSTVPILLGTYSQRTPLASLTGLLLNTLALLACLDFVYRAHVLHPSHSLAFSRTGYVGPTSAQIVLREPAPHGQLQLSYVDSTRSNQKTVNVPTLTEASDYTATIELTGLAPGTRYFYHTTSAHNGSFVTSPTFLKKFSVISTSCQKPFYPYSPFLHPLAIPGLSHLARHVEAEPPEFVLFLGDFIYSDLPIQVDTLTTRFYRQLYRQVYASPSWTPALRDVPWIHVFDDHELINDYYPEMADGKDMYARAMDPFEHYQRAANPRRADNDTSKTYTHFRRGDASFFILDTRTYRSTPPAKGEGGTGKRTMLGSEQLNELLRWIETEEGWKVVVSSVPMARNWSEGGDEMDSWAGYLDEREVIFRALWHVGGGIIISGDRHEHATVKFPPPPAYPASRTIIEFSTSPLSFFYQPFLREYVSHDETVFSLPQGSSKFGQLTFDSSDERRWAVAFDLVVDGRKTWKYEHVWQRE</sequence>
<dbReference type="Proteomes" id="UP001219525">
    <property type="component" value="Unassembled WGS sequence"/>
</dbReference>
<dbReference type="AlphaFoldDB" id="A0AAD6Y837"/>
<evidence type="ECO:0000256" key="1">
    <source>
        <dbReference type="SAM" id="Phobius"/>
    </source>
</evidence>
<dbReference type="Pfam" id="PF09423">
    <property type="entry name" value="PhoD"/>
    <property type="match status" value="1"/>
</dbReference>
<dbReference type="CDD" id="cd07389">
    <property type="entry name" value="MPP_PhoD"/>
    <property type="match status" value="1"/>
</dbReference>
<dbReference type="EMBL" id="JARJCW010000071">
    <property type="protein sequence ID" value="KAJ7198838.1"/>
    <property type="molecule type" value="Genomic_DNA"/>
</dbReference>
<dbReference type="InterPro" id="IPR038607">
    <property type="entry name" value="PhoD-like_sf"/>
</dbReference>
<name>A0AAD6Y837_9AGAR</name>
<dbReference type="Gene3D" id="3.60.21.70">
    <property type="entry name" value="PhoD-like phosphatase"/>
    <property type="match status" value="1"/>
</dbReference>
<reference evidence="3" key="1">
    <citation type="submission" date="2023-03" db="EMBL/GenBank/DDBJ databases">
        <title>Massive genome expansion in bonnet fungi (Mycena s.s.) driven by repeated elements and novel gene families across ecological guilds.</title>
        <authorList>
            <consortium name="Lawrence Berkeley National Laboratory"/>
            <person name="Harder C.B."/>
            <person name="Miyauchi S."/>
            <person name="Viragh M."/>
            <person name="Kuo A."/>
            <person name="Thoen E."/>
            <person name="Andreopoulos B."/>
            <person name="Lu D."/>
            <person name="Skrede I."/>
            <person name="Drula E."/>
            <person name="Henrissat B."/>
            <person name="Morin E."/>
            <person name="Kohler A."/>
            <person name="Barry K."/>
            <person name="LaButti K."/>
            <person name="Morin E."/>
            <person name="Salamov A."/>
            <person name="Lipzen A."/>
            <person name="Mereny Z."/>
            <person name="Hegedus B."/>
            <person name="Baldrian P."/>
            <person name="Stursova M."/>
            <person name="Weitz H."/>
            <person name="Taylor A."/>
            <person name="Grigoriev I.V."/>
            <person name="Nagy L.G."/>
            <person name="Martin F."/>
            <person name="Kauserud H."/>
        </authorList>
    </citation>
    <scope>NUCLEOTIDE SEQUENCE</scope>
    <source>
        <strain evidence="3">9144</strain>
    </source>
</reference>
<feature type="transmembrane region" description="Helical" evidence="1">
    <location>
        <begin position="6"/>
        <end position="26"/>
    </location>
</feature>
<accession>A0AAD6Y837</accession>
<evidence type="ECO:0000313" key="4">
    <source>
        <dbReference type="Proteomes" id="UP001219525"/>
    </source>
</evidence>
<evidence type="ECO:0000313" key="3">
    <source>
        <dbReference type="EMBL" id="KAJ7198838.1"/>
    </source>
</evidence>
<dbReference type="InterPro" id="IPR029052">
    <property type="entry name" value="Metallo-depent_PP-like"/>
</dbReference>
<organism evidence="3 4">
    <name type="scientific">Mycena pura</name>
    <dbReference type="NCBI Taxonomy" id="153505"/>
    <lineage>
        <taxon>Eukaryota</taxon>
        <taxon>Fungi</taxon>
        <taxon>Dikarya</taxon>
        <taxon>Basidiomycota</taxon>
        <taxon>Agaricomycotina</taxon>
        <taxon>Agaricomycetes</taxon>
        <taxon>Agaricomycetidae</taxon>
        <taxon>Agaricales</taxon>
        <taxon>Marasmiineae</taxon>
        <taxon>Mycenaceae</taxon>
        <taxon>Mycena</taxon>
    </lineage>
</organism>
<proteinExistence type="predicted"/>
<evidence type="ECO:0000259" key="2">
    <source>
        <dbReference type="Pfam" id="PF09423"/>
    </source>
</evidence>
<keyword evidence="1" id="KW-0812">Transmembrane</keyword>
<dbReference type="InterPro" id="IPR052900">
    <property type="entry name" value="Phospholipid_Metab_Enz"/>
</dbReference>
<gene>
    <name evidence="3" type="ORF">GGX14DRAFT_665392</name>
</gene>
<protein>
    <submittedName>
        <fullName evidence="3">PhoD-like phosphatase</fullName>
    </submittedName>
</protein>
<keyword evidence="4" id="KW-1185">Reference proteome</keyword>